<dbReference type="EC" id="4.2.1.17" evidence="3"/>
<name>E1IGB5_9CHLR</name>
<keyword evidence="5" id="KW-0443">Lipid metabolism</keyword>
<comment type="function">
    <text evidence="1">Could possibly oxidize fatty acids using specific components.</text>
</comment>
<dbReference type="CDD" id="cd06558">
    <property type="entry name" value="crotonase-like"/>
    <property type="match status" value="1"/>
</dbReference>
<dbReference type="HOGENOM" id="CLU_009834_7_6_0"/>
<accession>E1IGB5</accession>
<dbReference type="Gene3D" id="1.10.12.10">
    <property type="entry name" value="Lyase 2-enoyl-coa Hydratase, Chain A, domain 2"/>
    <property type="match status" value="1"/>
</dbReference>
<comment type="catalytic activity">
    <reaction evidence="7">
        <text>a (3S)-3-hydroxyacyl-CoA = a (2E)-enoyl-CoA + H2O</text>
        <dbReference type="Rhea" id="RHEA:16105"/>
        <dbReference type="ChEBI" id="CHEBI:15377"/>
        <dbReference type="ChEBI" id="CHEBI:57318"/>
        <dbReference type="ChEBI" id="CHEBI:58856"/>
        <dbReference type="EC" id="4.2.1.17"/>
    </reaction>
</comment>
<reference evidence="11 12" key="1">
    <citation type="journal article" date="2011" name="J. Bacteriol.">
        <title>Draft genome sequence of the anoxygenic filamentous phototrophic bacterium Oscillochloris trichoides subsp. DG-6.</title>
        <authorList>
            <person name="Kuznetsov B.B."/>
            <person name="Ivanovsky R.N."/>
            <person name="Keppen O.I."/>
            <person name="Sukhacheva M.V."/>
            <person name="Bumazhkin B.K."/>
            <person name="Patutina E.O."/>
            <person name="Beletsky A.V."/>
            <person name="Mardanov A.V."/>
            <person name="Baslerov R.V."/>
            <person name="Panteleeva A.N."/>
            <person name="Kolganova T.V."/>
            <person name="Ravin N.V."/>
            <person name="Skryabin K.G."/>
        </authorList>
    </citation>
    <scope>NUCLEOTIDE SEQUENCE [LARGE SCALE GENOMIC DNA]</scope>
    <source>
        <strain evidence="11 12">DG-6</strain>
    </source>
</reference>
<dbReference type="STRING" id="765420.OSCT_2366"/>
<evidence type="ECO:0000256" key="8">
    <source>
        <dbReference type="ARBA" id="ARBA00023717"/>
    </source>
</evidence>
<gene>
    <name evidence="11" type="ORF">OSCT_2366</name>
</gene>
<evidence type="ECO:0000256" key="1">
    <source>
        <dbReference type="ARBA" id="ARBA00002994"/>
    </source>
</evidence>
<dbReference type="Proteomes" id="UP000054010">
    <property type="component" value="Unassembled WGS sequence"/>
</dbReference>
<dbReference type="PANTHER" id="PTHR11941">
    <property type="entry name" value="ENOYL-COA HYDRATASE-RELATED"/>
    <property type="match status" value="1"/>
</dbReference>
<dbReference type="EMBL" id="ADVR01000103">
    <property type="protein sequence ID" value="EFO79768.1"/>
    <property type="molecule type" value="Genomic_DNA"/>
</dbReference>
<dbReference type="InterPro" id="IPR014748">
    <property type="entry name" value="Enoyl-CoA_hydra_C"/>
</dbReference>
<dbReference type="AlphaFoldDB" id="E1IGB5"/>
<dbReference type="PROSITE" id="PS00166">
    <property type="entry name" value="ENOYL_COA_HYDRATASE"/>
    <property type="match status" value="1"/>
</dbReference>
<proteinExistence type="inferred from homology"/>
<evidence type="ECO:0000313" key="12">
    <source>
        <dbReference type="Proteomes" id="UP000054010"/>
    </source>
</evidence>
<dbReference type="GO" id="GO:0016853">
    <property type="term" value="F:isomerase activity"/>
    <property type="evidence" value="ECO:0007669"/>
    <property type="project" value="UniProtKB-KW"/>
</dbReference>
<evidence type="ECO:0000256" key="6">
    <source>
        <dbReference type="ARBA" id="ARBA00023239"/>
    </source>
</evidence>
<comment type="similarity">
    <text evidence="2 10">Belongs to the enoyl-CoA hydratase/isomerase family.</text>
</comment>
<evidence type="ECO:0000256" key="9">
    <source>
        <dbReference type="ARBA" id="ARBA00068643"/>
    </source>
</evidence>
<dbReference type="InterPro" id="IPR029045">
    <property type="entry name" value="ClpP/crotonase-like_dom_sf"/>
</dbReference>
<keyword evidence="6" id="KW-0456">Lyase</keyword>
<dbReference type="FunFam" id="1.10.12.10:FF:000001">
    <property type="entry name" value="Probable enoyl-CoA hydratase, mitochondrial"/>
    <property type="match status" value="1"/>
</dbReference>
<evidence type="ECO:0000256" key="10">
    <source>
        <dbReference type="RuleBase" id="RU003707"/>
    </source>
</evidence>
<dbReference type="GO" id="GO:0004300">
    <property type="term" value="F:enoyl-CoA hydratase activity"/>
    <property type="evidence" value="ECO:0007669"/>
    <property type="project" value="UniProtKB-EC"/>
</dbReference>
<keyword evidence="12" id="KW-1185">Reference proteome</keyword>
<dbReference type="PANTHER" id="PTHR11941:SF54">
    <property type="entry name" value="ENOYL-COA HYDRATASE, MITOCHONDRIAL"/>
    <property type="match status" value="1"/>
</dbReference>
<evidence type="ECO:0000313" key="11">
    <source>
        <dbReference type="EMBL" id="EFO79768.1"/>
    </source>
</evidence>
<dbReference type="SUPFAM" id="SSF52096">
    <property type="entry name" value="ClpP/crotonase"/>
    <property type="match status" value="1"/>
</dbReference>
<evidence type="ECO:0000256" key="5">
    <source>
        <dbReference type="ARBA" id="ARBA00023098"/>
    </source>
</evidence>
<dbReference type="Pfam" id="PF00378">
    <property type="entry name" value="ECH_1"/>
    <property type="match status" value="1"/>
</dbReference>
<evidence type="ECO:0000256" key="4">
    <source>
        <dbReference type="ARBA" id="ARBA00022832"/>
    </source>
</evidence>
<dbReference type="InterPro" id="IPR001753">
    <property type="entry name" value="Enoyl-CoA_hydra/iso"/>
</dbReference>
<keyword evidence="4" id="KW-0276">Fatty acid metabolism</keyword>
<evidence type="ECO:0000256" key="3">
    <source>
        <dbReference type="ARBA" id="ARBA00012076"/>
    </source>
</evidence>
<protein>
    <recommendedName>
        <fullName evidence="9">Probable enoyl-CoA hydratase echA8</fullName>
        <ecNumber evidence="3">4.2.1.17</ecNumber>
    </recommendedName>
</protein>
<dbReference type="FunFam" id="3.90.226.10:FF:000019">
    <property type="entry name" value="Enoyl-CoA hydratase, mitochondrial"/>
    <property type="match status" value="1"/>
</dbReference>
<dbReference type="Gene3D" id="3.90.226.10">
    <property type="entry name" value="2-enoyl-CoA Hydratase, Chain A, domain 1"/>
    <property type="match status" value="1"/>
</dbReference>
<dbReference type="GO" id="GO:0006635">
    <property type="term" value="P:fatty acid beta-oxidation"/>
    <property type="evidence" value="ECO:0007669"/>
    <property type="project" value="TreeGrafter"/>
</dbReference>
<comment type="caution">
    <text evidence="11">The sequence shown here is derived from an EMBL/GenBank/DDBJ whole genome shotgun (WGS) entry which is preliminary data.</text>
</comment>
<evidence type="ECO:0000256" key="2">
    <source>
        <dbReference type="ARBA" id="ARBA00005254"/>
    </source>
</evidence>
<dbReference type="InterPro" id="IPR018376">
    <property type="entry name" value="Enoyl-CoA_hyd/isom_CS"/>
</dbReference>
<comment type="catalytic activity">
    <reaction evidence="8">
        <text>a 4-saturated-(3S)-3-hydroxyacyl-CoA = a (3E)-enoyl-CoA + H2O</text>
        <dbReference type="Rhea" id="RHEA:20724"/>
        <dbReference type="ChEBI" id="CHEBI:15377"/>
        <dbReference type="ChEBI" id="CHEBI:58521"/>
        <dbReference type="ChEBI" id="CHEBI:137480"/>
        <dbReference type="EC" id="4.2.1.17"/>
    </reaction>
</comment>
<sequence>MRGAVATLTLNRPKALNALSPELMDELVAAIARCDADESIRVLILTGGPKAFAAGADIKAMSQSTPMKMLTSEIIAKWDRVRDCRKPIIAAVSGYALGGGCELAMMCDIIIASDTAKFGQPEITIGVIPGAGGTQRLTRAIGPYRAMELILTGDMISAQEAASYGLVSRVYPADELMAAAQAMAEKIAARPPLAVRMAKDAVRYAAETTVREGLEIEKRNFYLLFDTYDQKEGMAAFAEKRKPEFRGE</sequence>
<dbReference type="eggNOG" id="COG1024">
    <property type="taxonomic scope" value="Bacteria"/>
</dbReference>
<organism evidence="11 12">
    <name type="scientific">Oscillochloris trichoides DG-6</name>
    <dbReference type="NCBI Taxonomy" id="765420"/>
    <lineage>
        <taxon>Bacteria</taxon>
        <taxon>Bacillati</taxon>
        <taxon>Chloroflexota</taxon>
        <taxon>Chloroflexia</taxon>
        <taxon>Chloroflexales</taxon>
        <taxon>Chloroflexineae</taxon>
        <taxon>Oscillochloridaceae</taxon>
        <taxon>Oscillochloris</taxon>
    </lineage>
</organism>
<evidence type="ECO:0000256" key="7">
    <source>
        <dbReference type="ARBA" id="ARBA00023709"/>
    </source>
</evidence>